<evidence type="ECO:0000313" key="3">
    <source>
        <dbReference type="Proteomes" id="UP000286211"/>
    </source>
</evidence>
<proteinExistence type="predicted"/>
<accession>A0A415F8G7</accession>
<organism evidence="2 3">
    <name type="scientific">Segatella copri</name>
    <dbReference type="NCBI Taxonomy" id="165179"/>
    <lineage>
        <taxon>Bacteria</taxon>
        <taxon>Pseudomonadati</taxon>
        <taxon>Bacteroidota</taxon>
        <taxon>Bacteroidia</taxon>
        <taxon>Bacteroidales</taxon>
        <taxon>Prevotellaceae</taxon>
        <taxon>Segatella</taxon>
    </lineage>
</organism>
<keyword evidence="1" id="KW-0812">Transmembrane</keyword>
<protein>
    <submittedName>
        <fullName evidence="2">Uncharacterized protein</fullName>
    </submittedName>
</protein>
<dbReference type="AlphaFoldDB" id="A0A415F8G7"/>
<keyword evidence="1" id="KW-1133">Transmembrane helix</keyword>
<reference evidence="2 3" key="1">
    <citation type="submission" date="2018-08" db="EMBL/GenBank/DDBJ databases">
        <title>A genome reference for cultivated species of the human gut microbiota.</title>
        <authorList>
            <person name="Zou Y."/>
            <person name="Xue W."/>
            <person name="Luo G."/>
        </authorList>
    </citation>
    <scope>NUCLEOTIDE SEQUENCE [LARGE SCALE GENOMIC DNA]</scope>
    <source>
        <strain evidence="2 3">AF46-2NS</strain>
    </source>
</reference>
<evidence type="ECO:0000256" key="1">
    <source>
        <dbReference type="SAM" id="Phobius"/>
    </source>
</evidence>
<comment type="caution">
    <text evidence="2">The sequence shown here is derived from an EMBL/GenBank/DDBJ whole genome shotgun (WGS) entry which is preliminary data.</text>
</comment>
<evidence type="ECO:0000313" key="2">
    <source>
        <dbReference type="EMBL" id="RHK12372.1"/>
    </source>
</evidence>
<dbReference type="EMBL" id="QRNB01000006">
    <property type="protein sequence ID" value="RHK12372.1"/>
    <property type="molecule type" value="Genomic_DNA"/>
</dbReference>
<feature type="transmembrane region" description="Helical" evidence="1">
    <location>
        <begin position="93"/>
        <end position="111"/>
    </location>
</feature>
<gene>
    <name evidence="2" type="ORF">DW079_02035</name>
</gene>
<keyword evidence="1" id="KW-0472">Membrane</keyword>
<name>A0A415F8G7_9BACT</name>
<sequence length="114" mass="13304">MRKIRNFLCFFICSFHLNYPTTEEQITDRQVLLGVPQKDANRNRRSPSCDRTTPANTHPYLQANLLASIMGENPIGKTNKLGEQDFSSTERRIFFSSFPFLKDLFFIFLIFTTM</sequence>
<dbReference type="Proteomes" id="UP000286211">
    <property type="component" value="Unassembled WGS sequence"/>
</dbReference>